<keyword evidence="4 9" id="KW-0067">ATP-binding</keyword>
<name>A0ABX8S575_9ACTN</name>
<protein>
    <recommendedName>
        <fullName evidence="7">DNA 3'-5' helicase</fullName>
        <ecNumber evidence="7">5.6.2.4</ecNumber>
    </recommendedName>
</protein>
<evidence type="ECO:0000256" key="5">
    <source>
        <dbReference type="ARBA" id="ARBA00023235"/>
    </source>
</evidence>
<comment type="catalytic activity">
    <reaction evidence="6">
        <text>Couples ATP hydrolysis with the unwinding of duplex DNA by translocating in the 3'-5' direction.</text>
        <dbReference type="EC" id="5.6.2.4"/>
    </reaction>
</comment>
<sequence>MPYVMFGPGTEKIDGSVHKDTYGFLTKLARDDTTPGLHIEPINGSADPRTRTGRVTKFWRAVLVKLQNRTGDQPTYIFLGTYPHDDAIELARTTRVRINPANGIAELVAAQSAPAEPAPVVQAPTPGPASAGPATLRSRSYTVDDFSALGFDADFAAGALDLTDEDAVLDYADRAPAAWQANALLDIYTGASFDTVRDTYRLATPATVPDSNDDAAVLTALEHPAAQMEFALVENDEALRAALANPNFAAWRVFLHPTQRELATKAWPGTARLTGGAGTGKTVILLHRARALQHRDPRARIVLTTFNRTLAEMLKEQLQALDPSIELASDLGRPGIYVAGVDALAYRLLATASARGADPGELTAAVADVLGSRTHQVLGNTWPRAWSAALESVAELPNELRSTAFVEAEYATVVLPNLVTDERGYLKVRRAGRGVALSRARRMAVWSVIEAYRASAAADGSTDFEEKAAVAARLLERSPDARPADHVLVDEAQDLSPARLRLLRALVAEGPDDLLLADDAHQRIYGQRISLSSVGINVRGRRSRRLTLNYRTTEQNLRYALGVLSGTEFVDLDDDPVDSAGYRSARSGPTPRTIPTSSLTDLYDTVGHVLGEWLDAGAAPGSIGLLVPTRKDGETLPRALGERGRTITFVDRDTTSSGSPMVMTMHRAKGMEFAKVILVGVGAANLPRAYQIEHLPEGDRPDALQRERSLLYVAATRARDELVVVYSGEPSELLPG</sequence>
<dbReference type="InterPro" id="IPR014016">
    <property type="entry name" value="UvrD-like_ATP-bd"/>
</dbReference>
<evidence type="ECO:0000256" key="7">
    <source>
        <dbReference type="ARBA" id="ARBA00034808"/>
    </source>
</evidence>
<organism evidence="11 12">
    <name type="scientific">Skermania pinensis</name>
    <dbReference type="NCBI Taxonomy" id="39122"/>
    <lineage>
        <taxon>Bacteria</taxon>
        <taxon>Bacillati</taxon>
        <taxon>Actinomycetota</taxon>
        <taxon>Actinomycetes</taxon>
        <taxon>Mycobacteriales</taxon>
        <taxon>Gordoniaceae</taxon>
        <taxon>Skermania</taxon>
    </lineage>
</organism>
<gene>
    <name evidence="11" type="ORF">KV203_13875</name>
</gene>
<feature type="domain" description="UvrD-like helicase ATP-binding" evidence="10">
    <location>
        <begin position="254"/>
        <end position="560"/>
    </location>
</feature>
<dbReference type="EMBL" id="CP079105">
    <property type="protein sequence ID" value="QXQ12993.1"/>
    <property type="molecule type" value="Genomic_DNA"/>
</dbReference>
<comment type="catalytic activity">
    <reaction evidence="8">
        <text>ATP + H2O = ADP + phosphate + H(+)</text>
        <dbReference type="Rhea" id="RHEA:13065"/>
        <dbReference type="ChEBI" id="CHEBI:15377"/>
        <dbReference type="ChEBI" id="CHEBI:15378"/>
        <dbReference type="ChEBI" id="CHEBI:30616"/>
        <dbReference type="ChEBI" id="CHEBI:43474"/>
        <dbReference type="ChEBI" id="CHEBI:456216"/>
        <dbReference type="EC" id="5.6.2.4"/>
    </reaction>
</comment>
<evidence type="ECO:0000256" key="3">
    <source>
        <dbReference type="ARBA" id="ARBA00022806"/>
    </source>
</evidence>
<dbReference type="Gene3D" id="3.40.50.300">
    <property type="entry name" value="P-loop containing nucleotide triphosphate hydrolases"/>
    <property type="match status" value="2"/>
</dbReference>
<dbReference type="InterPro" id="IPR014017">
    <property type="entry name" value="DNA_helicase_UvrD-like_C"/>
</dbReference>
<evidence type="ECO:0000256" key="1">
    <source>
        <dbReference type="ARBA" id="ARBA00022741"/>
    </source>
</evidence>
<dbReference type="PANTHER" id="PTHR11070:SF45">
    <property type="entry name" value="DNA 3'-5' HELICASE"/>
    <property type="match status" value="1"/>
</dbReference>
<dbReference type="PROSITE" id="PS51198">
    <property type="entry name" value="UVRD_HELICASE_ATP_BIND"/>
    <property type="match status" value="1"/>
</dbReference>
<evidence type="ECO:0000313" key="12">
    <source>
        <dbReference type="Proteomes" id="UP000887023"/>
    </source>
</evidence>
<dbReference type="Pfam" id="PF00580">
    <property type="entry name" value="UvrD-helicase"/>
    <property type="match status" value="1"/>
</dbReference>
<dbReference type="Pfam" id="PF13361">
    <property type="entry name" value="UvrD_C"/>
    <property type="match status" value="1"/>
</dbReference>
<proteinExistence type="predicted"/>
<evidence type="ECO:0000313" key="11">
    <source>
        <dbReference type="EMBL" id="QXQ12993.1"/>
    </source>
</evidence>
<dbReference type="InterPro" id="IPR000212">
    <property type="entry name" value="DNA_helicase_UvrD/REP"/>
</dbReference>
<reference evidence="11" key="1">
    <citation type="submission" date="2021-07" db="EMBL/GenBank/DDBJ databases">
        <title>Candidatus Kaistella beijingensis sp. nov. isolated from a municipal wastewater treatment plant is involved in sludge foaming.</title>
        <authorList>
            <person name="Song Y."/>
            <person name="Liu S.-J."/>
        </authorList>
    </citation>
    <scope>NUCLEOTIDE SEQUENCE</scope>
    <source>
        <strain evidence="11">DSM 43998</strain>
    </source>
</reference>
<keyword evidence="12" id="KW-1185">Reference proteome</keyword>
<dbReference type="RefSeq" id="WP_066470332.1">
    <property type="nucleotide sequence ID" value="NZ_CBCRUZ010000002.1"/>
</dbReference>
<keyword evidence="5" id="KW-0413">Isomerase</keyword>
<evidence type="ECO:0000256" key="8">
    <source>
        <dbReference type="ARBA" id="ARBA00048988"/>
    </source>
</evidence>
<dbReference type="PANTHER" id="PTHR11070">
    <property type="entry name" value="UVRD / RECB / PCRA DNA HELICASE FAMILY MEMBER"/>
    <property type="match status" value="1"/>
</dbReference>
<evidence type="ECO:0000256" key="6">
    <source>
        <dbReference type="ARBA" id="ARBA00034617"/>
    </source>
</evidence>
<dbReference type="InterPro" id="IPR027417">
    <property type="entry name" value="P-loop_NTPase"/>
</dbReference>
<dbReference type="EC" id="5.6.2.4" evidence="7"/>
<dbReference type="Proteomes" id="UP000887023">
    <property type="component" value="Chromosome"/>
</dbReference>
<evidence type="ECO:0000256" key="9">
    <source>
        <dbReference type="PROSITE-ProRule" id="PRU00560"/>
    </source>
</evidence>
<accession>A0ABX8S575</accession>
<keyword evidence="1 9" id="KW-0547">Nucleotide-binding</keyword>
<evidence type="ECO:0000256" key="4">
    <source>
        <dbReference type="ARBA" id="ARBA00022840"/>
    </source>
</evidence>
<dbReference type="SUPFAM" id="SSF52540">
    <property type="entry name" value="P-loop containing nucleoside triphosphate hydrolases"/>
    <property type="match status" value="1"/>
</dbReference>
<keyword evidence="2 9" id="KW-0378">Hydrolase</keyword>
<keyword evidence="3 9" id="KW-0347">Helicase</keyword>
<feature type="binding site" evidence="9">
    <location>
        <begin position="275"/>
        <end position="282"/>
    </location>
    <ligand>
        <name>ATP</name>
        <dbReference type="ChEBI" id="CHEBI:30616"/>
    </ligand>
</feature>
<evidence type="ECO:0000256" key="2">
    <source>
        <dbReference type="ARBA" id="ARBA00022801"/>
    </source>
</evidence>
<evidence type="ECO:0000259" key="10">
    <source>
        <dbReference type="PROSITE" id="PS51198"/>
    </source>
</evidence>